<accession>A0A1L9B123</accession>
<dbReference type="InterPro" id="IPR028098">
    <property type="entry name" value="Glyco_trans_4-like_N"/>
</dbReference>
<dbReference type="OrthoDB" id="9775208at2"/>
<evidence type="ECO:0000313" key="4">
    <source>
        <dbReference type="Proteomes" id="UP000182229"/>
    </source>
</evidence>
<dbReference type="Pfam" id="PF13579">
    <property type="entry name" value="Glyco_trans_4_4"/>
    <property type="match status" value="1"/>
</dbReference>
<dbReference type="Proteomes" id="UP000182229">
    <property type="component" value="Unassembled WGS sequence"/>
</dbReference>
<organism evidence="3 4">
    <name type="scientific">Cystobacter ferrugineus</name>
    <dbReference type="NCBI Taxonomy" id="83449"/>
    <lineage>
        <taxon>Bacteria</taxon>
        <taxon>Pseudomonadati</taxon>
        <taxon>Myxococcota</taxon>
        <taxon>Myxococcia</taxon>
        <taxon>Myxococcales</taxon>
        <taxon>Cystobacterineae</taxon>
        <taxon>Archangiaceae</taxon>
        <taxon>Cystobacter</taxon>
    </lineage>
</organism>
<feature type="domain" description="Glycosyl transferase family 1" evidence="1">
    <location>
        <begin position="194"/>
        <end position="347"/>
    </location>
</feature>
<dbReference type="AlphaFoldDB" id="A0A1L9B123"/>
<dbReference type="CDD" id="cd03801">
    <property type="entry name" value="GT4_PimA-like"/>
    <property type="match status" value="1"/>
</dbReference>
<keyword evidence="4" id="KW-1185">Reference proteome</keyword>
<dbReference type="Gene3D" id="3.40.50.2000">
    <property type="entry name" value="Glycogen Phosphorylase B"/>
    <property type="match status" value="2"/>
</dbReference>
<dbReference type="GO" id="GO:0016757">
    <property type="term" value="F:glycosyltransferase activity"/>
    <property type="evidence" value="ECO:0007669"/>
    <property type="project" value="InterPro"/>
</dbReference>
<evidence type="ECO:0000259" key="2">
    <source>
        <dbReference type="Pfam" id="PF13579"/>
    </source>
</evidence>
<reference evidence="3 4" key="2">
    <citation type="submission" date="2016-12" db="EMBL/GenBank/DDBJ databases">
        <title>Draft Genome Sequence of Cystobacter ferrugineus Strain Cbfe23.</title>
        <authorList>
            <person name="Akbar S."/>
            <person name="Dowd S.E."/>
            <person name="Stevens D.C."/>
        </authorList>
    </citation>
    <scope>NUCLEOTIDE SEQUENCE [LARGE SCALE GENOMIC DNA]</scope>
    <source>
        <strain evidence="3 4">Cbfe23</strain>
    </source>
</reference>
<dbReference type="InterPro" id="IPR001296">
    <property type="entry name" value="Glyco_trans_1"/>
</dbReference>
<dbReference type="InterPro" id="IPR050194">
    <property type="entry name" value="Glycosyltransferase_grp1"/>
</dbReference>
<protein>
    <recommendedName>
        <fullName evidence="5">Glycosyl transferase family 1</fullName>
    </recommendedName>
</protein>
<reference evidence="4" key="1">
    <citation type="submission" date="2016-11" db="EMBL/GenBank/DDBJ databases">
        <authorList>
            <person name="Shukria A."/>
            <person name="Stevens D.C."/>
        </authorList>
    </citation>
    <scope>NUCLEOTIDE SEQUENCE [LARGE SCALE GENOMIC DNA]</scope>
    <source>
        <strain evidence="4">Cbfe23</strain>
    </source>
</reference>
<comment type="caution">
    <text evidence="3">The sequence shown here is derived from an EMBL/GenBank/DDBJ whole genome shotgun (WGS) entry which is preliminary data.</text>
</comment>
<feature type="domain" description="Glycosyltransferase subfamily 4-like N-terminal" evidence="2">
    <location>
        <begin position="32"/>
        <end position="157"/>
    </location>
</feature>
<dbReference type="SUPFAM" id="SSF53756">
    <property type="entry name" value="UDP-Glycosyltransferase/glycogen phosphorylase"/>
    <property type="match status" value="1"/>
</dbReference>
<dbReference type="EMBL" id="MPIN01000012">
    <property type="protein sequence ID" value="OJH35968.1"/>
    <property type="molecule type" value="Genomic_DNA"/>
</dbReference>
<sequence>MRILTGIDIPFVPFGGSPLLCNDWYSELPPDVQVRFLTLAPPEGVDRWWTMEDVHFLDALKARTPEGFDVYVQQLRREVARHVAEFRPTLIHCQHLNFGLSRAFAEEAVDIPKVGICHGTDVLSAIQSEFFLANMQAIRTRMDVLFFPTRHMAEDYFSVDPCELEHVVLPHGIPDRLYAPRSAEVERRPGKTPTLRVLFAGRLTPWKGADIAVSAMRYLSEDVHLTVIGGEETPGYLEQMRAETSAHALEARVRFEGHLPRETLVERFSEFDIIVIPSRRVEAFSLTAVEAQARGLVVVCASTGGITDAVGESAVRLRENTPEVLAEALGRLRDEPSLRDVYRTRGYHNAERHRMSVIRPRFFTLSQEYIQRADATASHSKRCG</sequence>
<evidence type="ECO:0000313" key="3">
    <source>
        <dbReference type="EMBL" id="OJH35968.1"/>
    </source>
</evidence>
<evidence type="ECO:0008006" key="5">
    <source>
        <dbReference type="Google" id="ProtNLM"/>
    </source>
</evidence>
<dbReference type="Pfam" id="PF00534">
    <property type="entry name" value="Glycos_transf_1"/>
    <property type="match status" value="1"/>
</dbReference>
<dbReference type="RefSeq" id="WP_071902995.1">
    <property type="nucleotide sequence ID" value="NZ_MPIN01000012.1"/>
</dbReference>
<gene>
    <name evidence="3" type="ORF">BON30_35790</name>
</gene>
<dbReference type="STRING" id="83449.BON30_35790"/>
<dbReference type="PANTHER" id="PTHR45947:SF3">
    <property type="entry name" value="SULFOQUINOVOSYL TRANSFERASE SQD2"/>
    <property type="match status" value="1"/>
</dbReference>
<proteinExistence type="predicted"/>
<name>A0A1L9B123_9BACT</name>
<evidence type="ECO:0000259" key="1">
    <source>
        <dbReference type="Pfam" id="PF00534"/>
    </source>
</evidence>
<dbReference type="PANTHER" id="PTHR45947">
    <property type="entry name" value="SULFOQUINOVOSYL TRANSFERASE SQD2"/>
    <property type="match status" value="1"/>
</dbReference>